<accession>A0AAV0P558</accession>
<proteinExistence type="predicted"/>
<sequence>MLRLNQTRN</sequence>
<dbReference type="EMBL" id="CAMGYJ010000003">
    <property type="protein sequence ID" value="CAI0389521.1"/>
    <property type="molecule type" value="Genomic_DNA"/>
</dbReference>
<dbReference type="EMBL" id="CAMGYJ010000008">
    <property type="protein sequence ID" value="CAI0465767.1"/>
    <property type="molecule type" value="Genomic_DNA"/>
</dbReference>
<evidence type="ECO:0000313" key="1">
    <source>
        <dbReference type="EMBL" id="CAI0389521.1"/>
    </source>
</evidence>
<protein>
    <submittedName>
        <fullName evidence="2">Uncharacterized protein</fullName>
    </submittedName>
</protein>
<evidence type="ECO:0000313" key="3">
    <source>
        <dbReference type="Proteomes" id="UP001154282"/>
    </source>
</evidence>
<evidence type="ECO:0000313" key="2">
    <source>
        <dbReference type="EMBL" id="CAI0465767.1"/>
    </source>
</evidence>
<dbReference type="Proteomes" id="UP001154282">
    <property type="component" value="Unassembled WGS sequence"/>
</dbReference>
<reference evidence="2" key="1">
    <citation type="submission" date="2022-08" db="EMBL/GenBank/DDBJ databases">
        <authorList>
            <person name="Gutierrez-Valencia J."/>
        </authorList>
    </citation>
    <scope>NUCLEOTIDE SEQUENCE</scope>
</reference>
<keyword evidence="3" id="KW-1185">Reference proteome</keyword>
<gene>
    <name evidence="2" type="ORF">LITE_LOCUS36746</name>
    <name evidence="1" type="ORF">LITE_LOCUS6280</name>
</gene>
<name>A0AAV0P558_9ROSI</name>
<comment type="caution">
    <text evidence="2">The sequence shown here is derived from an EMBL/GenBank/DDBJ whole genome shotgun (WGS) entry which is preliminary data.</text>
</comment>
<organism evidence="2 3">
    <name type="scientific">Linum tenue</name>
    <dbReference type="NCBI Taxonomy" id="586396"/>
    <lineage>
        <taxon>Eukaryota</taxon>
        <taxon>Viridiplantae</taxon>
        <taxon>Streptophyta</taxon>
        <taxon>Embryophyta</taxon>
        <taxon>Tracheophyta</taxon>
        <taxon>Spermatophyta</taxon>
        <taxon>Magnoliopsida</taxon>
        <taxon>eudicotyledons</taxon>
        <taxon>Gunneridae</taxon>
        <taxon>Pentapetalae</taxon>
        <taxon>rosids</taxon>
        <taxon>fabids</taxon>
        <taxon>Malpighiales</taxon>
        <taxon>Linaceae</taxon>
        <taxon>Linum</taxon>
    </lineage>
</organism>